<dbReference type="Proteomes" id="UP001633002">
    <property type="component" value="Unassembled WGS sequence"/>
</dbReference>
<feature type="compositionally biased region" description="Polar residues" evidence="1">
    <location>
        <begin position="160"/>
        <end position="175"/>
    </location>
</feature>
<keyword evidence="3" id="KW-1185">Reference proteome</keyword>
<evidence type="ECO:0000313" key="2">
    <source>
        <dbReference type="EMBL" id="KAL3680601.1"/>
    </source>
</evidence>
<organism evidence="2 3">
    <name type="scientific">Riccia sorocarpa</name>
    <dbReference type="NCBI Taxonomy" id="122646"/>
    <lineage>
        <taxon>Eukaryota</taxon>
        <taxon>Viridiplantae</taxon>
        <taxon>Streptophyta</taxon>
        <taxon>Embryophyta</taxon>
        <taxon>Marchantiophyta</taxon>
        <taxon>Marchantiopsida</taxon>
        <taxon>Marchantiidae</taxon>
        <taxon>Marchantiales</taxon>
        <taxon>Ricciaceae</taxon>
        <taxon>Riccia</taxon>
    </lineage>
</organism>
<feature type="region of interest" description="Disordered" evidence="1">
    <location>
        <begin position="115"/>
        <end position="185"/>
    </location>
</feature>
<protein>
    <submittedName>
        <fullName evidence="2">Uncharacterized protein</fullName>
    </submittedName>
</protein>
<evidence type="ECO:0000313" key="3">
    <source>
        <dbReference type="Proteomes" id="UP001633002"/>
    </source>
</evidence>
<dbReference type="AlphaFoldDB" id="A0ABD3GPI7"/>
<dbReference type="EMBL" id="JBJQOH010000007">
    <property type="protein sequence ID" value="KAL3680601.1"/>
    <property type="molecule type" value="Genomic_DNA"/>
</dbReference>
<sequence length="264" mass="29700">MLRRNEDFPPDHCFTYVKGFRLPTSRRRCQAFWKVSDKFGGILFLIFAALKGGTSQHPGGNTSRSLWNQVVDAVNVTGGFFHDSGFADTQPTDYGWCPRTQTFLREAYRPPRKFFPHRHRHVNNPPRVESSSAPPSRTGDQQPDSPSTPVQGVSAPAGSRSRSGIATAEASSRANSGVKRKKEASRSAALLVDAIDRMSQSATENMREVELGRIQREQQRQQHLLQLETMRQDRADRRARAMVDVLRAMVIVIEDLAKAKRARQ</sequence>
<comment type="caution">
    <text evidence="2">The sequence shown here is derived from an EMBL/GenBank/DDBJ whole genome shotgun (WGS) entry which is preliminary data.</text>
</comment>
<feature type="compositionally biased region" description="Polar residues" evidence="1">
    <location>
        <begin position="129"/>
        <end position="151"/>
    </location>
</feature>
<accession>A0ABD3GPI7</accession>
<name>A0ABD3GPI7_9MARC</name>
<gene>
    <name evidence="2" type="ORF">R1sor_023557</name>
</gene>
<proteinExistence type="predicted"/>
<evidence type="ECO:0000256" key="1">
    <source>
        <dbReference type="SAM" id="MobiDB-lite"/>
    </source>
</evidence>
<reference evidence="2 3" key="1">
    <citation type="submission" date="2024-09" db="EMBL/GenBank/DDBJ databases">
        <title>Chromosome-scale assembly of Riccia sorocarpa.</title>
        <authorList>
            <person name="Paukszto L."/>
        </authorList>
    </citation>
    <scope>NUCLEOTIDE SEQUENCE [LARGE SCALE GENOMIC DNA]</scope>
    <source>
        <strain evidence="2">LP-2024</strain>
        <tissue evidence="2">Aerial parts of the thallus</tissue>
    </source>
</reference>